<feature type="region of interest" description="Disordered" evidence="1">
    <location>
        <begin position="205"/>
        <end position="286"/>
    </location>
</feature>
<gene>
    <name evidence="2" type="ORF">DL89DRAFT_5059</name>
</gene>
<evidence type="ECO:0000313" key="3">
    <source>
        <dbReference type="Proteomes" id="UP000193922"/>
    </source>
</evidence>
<proteinExistence type="predicted"/>
<organism evidence="2 3">
    <name type="scientific">Linderina pennispora</name>
    <dbReference type="NCBI Taxonomy" id="61395"/>
    <lineage>
        <taxon>Eukaryota</taxon>
        <taxon>Fungi</taxon>
        <taxon>Fungi incertae sedis</taxon>
        <taxon>Zoopagomycota</taxon>
        <taxon>Kickxellomycotina</taxon>
        <taxon>Kickxellomycetes</taxon>
        <taxon>Kickxellales</taxon>
        <taxon>Kickxellaceae</taxon>
        <taxon>Linderina</taxon>
    </lineage>
</organism>
<feature type="compositionally biased region" description="Polar residues" evidence="1">
    <location>
        <begin position="205"/>
        <end position="218"/>
    </location>
</feature>
<reference evidence="2 3" key="1">
    <citation type="submission" date="2016-07" db="EMBL/GenBank/DDBJ databases">
        <title>Pervasive Adenine N6-methylation of Active Genes in Fungi.</title>
        <authorList>
            <consortium name="DOE Joint Genome Institute"/>
            <person name="Mondo S.J."/>
            <person name="Dannebaum R.O."/>
            <person name="Kuo R.C."/>
            <person name="Labutti K."/>
            <person name="Haridas S."/>
            <person name="Kuo A."/>
            <person name="Salamov A."/>
            <person name="Ahrendt S.R."/>
            <person name="Lipzen A."/>
            <person name="Sullivan W."/>
            <person name="Andreopoulos W.B."/>
            <person name="Clum A."/>
            <person name="Lindquist E."/>
            <person name="Daum C."/>
            <person name="Ramamoorthy G.K."/>
            <person name="Gryganskyi A."/>
            <person name="Culley D."/>
            <person name="Magnuson J.K."/>
            <person name="James T.Y."/>
            <person name="O'Malley M.A."/>
            <person name="Stajich J.E."/>
            <person name="Spatafora J.W."/>
            <person name="Visel A."/>
            <person name="Grigoriev I.V."/>
        </authorList>
    </citation>
    <scope>NUCLEOTIDE SEQUENCE [LARGE SCALE GENOMIC DNA]</scope>
    <source>
        <strain evidence="2 3">ATCC 12442</strain>
    </source>
</reference>
<name>A0A1Y1WL84_9FUNG</name>
<evidence type="ECO:0000313" key="2">
    <source>
        <dbReference type="EMBL" id="ORX73854.1"/>
    </source>
</evidence>
<dbReference type="GeneID" id="63808389"/>
<evidence type="ECO:0000256" key="1">
    <source>
        <dbReference type="SAM" id="MobiDB-lite"/>
    </source>
</evidence>
<dbReference type="EMBL" id="MCFD01000001">
    <property type="protein sequence ID" value="ORX73854.1"/>
    <property type="molecule type" value="Genomic_DNA"/>
</dbReference>
<dbReference type="AlphaFoldDB" id="A0A1Y1WL84"/>
<comment type="caution">
    <text evidence="2">The sequence shown here is derived from an EMBL/GenBank/DDBJ whole genome shotgun (WGS) entry which is preliminary data.</text>
</comment>
<dbReference type="OrthoDB" id="341486at2759"/>
<sequence>MAHDRQGIVNMWDLRWATQAVHRFDIGSGPVAKVEFSPRRSGCIGVKVSGRDTIDLFSVNEYSSGKVAVSRGPTADAFQDEARLKDRYDSDPAAQIASAPPKGLHIWTQLEGSTLADSRLLQGLFLWVPPAASAKIAKRYQLATIGSDGEPHASVLPIPRPGAFSCRGALAVANNWAALDGVLASSFAQQKMHHMAVAEMHVITPTTGRSPPTASRKPSAQAAAAAAPHGTAGSLLARRQQAARQQSLDGRDAGSARPALGAQPEPGQRGGSHNKQLGQGHVAAPV</sequence>
<dbReference type="RefSeq" id="XP_040747065.1">
    <property type="nucleotide sequence ID" value="XM_040891741.1"/>
</dbReference>
<feature type="compositionally biased region" description="Low complexity" evidence="1">
    <location>
        <begin position="234"/>
        <end position="248"/>
    </location>
</feature>
<accession>A0A1Y1WL84</accession>
<keyword evidence="3" id="KW-1185">Reference proteome</keyword>
<dbReference type="Proteomes" id="UP000193922">
    <property type="component" value="Unassembled WGS sequence"/>
</dbReference>
<protein>
    <submittedName>
        <fullName evidence="2">Uncharacterized protein</fullName>
    </submittedName>
</protein>